<evidence type="ECO:0000256" key="1">
    <source>
        <dbReference type="SAM" id="MobiDB-lite"/>
    </source>
</evidence>
<keyword evidence="3" id="KW-1185">Reference proteome</keyword>
<evidence type="ECO:0000313" key="3">
    <source>
        <dbReference type="Proteomes" id="UP001140949"/>
    </source>
</evidence>
<reference evidence="2" key="2">
    <citation type="submission" date="2023-04" db="EMBL/GenBank/DDBJ databases">
        <authorList>
            <person name="Bruccoleri R.E."/>
            <person name="Oakeley E.J."/>
            <person name="Faust A.-M."/>
            <person name="Dessus-Babus S."/>
            <person name="Altorfer M."/>
            <person name="Burckhardt D."/>
            <person name="Oertli M."/>
            <person name="Naumann U."/>
            <person name="Petersen F."/>
            <person name="Wong J."/>
        </authorList>
    </citation>
    <scope>NUCLEOTIDE SEQUENCE</scope>
    <source>
        <strain evidence="2">GSM-AAB239-AS_SAM_17_03QT</strain>
        <tissue evidence="2">Leaf</tissue>
    </source>
</reference>
<comment type="caution">
    <text evidence="2">The sequence shown here is derived from an EMBL/GenBank/DDBJ whole genome shotgun (WGS) entry which is preliminary data.</text>
</comment>
<reference evidence="2" key="1">
    <citation type="journal article" date="2023" name="GigaByte">
        <title>Genome assembly of the bearded iris, Iris pallida Lam.</title>
        <authorList>
            <person name="Bruccoleri R.E."/>
            <person name="Oakeley E.J."/>
            <person name="Faust A.M.E."/>
            <person name="Altorfer M."/>
            <person name="Dessus-Babus S."/>
            <person name="Burckhardt D."/>
            <person name="Oertli M."/>
            <person name="Naumann U."/>
            <person name="Petersen F."/>
            <person name="Wong J."/>
        </authorList>
    </citation>
    <scope>NUCLEOTIDE SEQUENCE</scope>
    <source>
        <strain evidence="2">GSM-AAB239-AS_SAM_17_03QT</strain>
    </source>
</reference>
<sequence length="249" mass="27737">MFLSPVERKRPSLCYISLSTLKSSLFLPLLCGLQQEKLGEEPLLPLPSSVNFLWPDYFYHECSVNPGAKVFRTKGLSNYEALSRIFKLSTATGLLSRASTQRPLDSDEERALDDEFANPDLNTISHPIMCDGVDDIGIESTAGDRRKAKGQSSKRPTKSPKTSKLDKCMDAITSASNARTDKFVKAQAALEQFNMSKCMDVFNTMQDIPTNQGIKALDVLANSATYREAFLKMKEDFRHAWMMSLGSSD</sequence>
<feature type="region of interest" description="Disordered" evidence="1">
    <location>
        <begin position="99"/>
        <end position="119"/>
    </location>
</feature>
<dbReference type="Proteomes" id="UP001140949">
    <property type="component" value="Unassembled WGS sequence"/>
</dbReference>
<dbReference type="InterPro" id="IPR045026">
    <property type="entry name" value="LIMYB"/>
</dbReference>
<name>A0AAX6FSH1_IRIPA</name>
<dbReference type="EMBL" id="JANAVB010026200">
    <property type="protein sequence ID" value="KAJ6819339.1"/>
    <property type="molecule type" value="Genomic_DNA"/>
</dbReference>
<protein>
    <submittedName>
        <fullName evidence="2">Uncharacterized protein</fullName>
    </submittedName>
</protein>
<accession>A0AAX6FSH1</accession>
<dbReference type="PANTHER" id="PTHR47584:SF14">
    <property type="entry name" value="L10-INTERACTING MYB DOMAIN-CONTAINING PROTEIN-LIKE"/>
    <property type="match status" value="1"/>
</dbReference>
<feature type="compositionally biased region" description="Acidic residues" evidence="1">
    <location>
        <begin position="106"/>
        <end position="117"/>
    </location>
</feature>
<dbReference type="AlphaFoldDB" id="A0AAX6FSH1"/>
<organism evidence="2 3">
    <name type="scientific">Iris pallida</name>
    <name type="common">Sweet iris</name>
    <dbReference type="NCBI Taxonomy" id="29817"/>
    <lineage>
        <taxon>Eukaryota</taxon>
        <taxon>Viridiplantae</taxon>
        <taxon>Streptophyta</taxon>
        <taxon>Embryophyta</taxon>
        <taxon>Tracheophyta</taxon>
        <taxon>Spermatophyta</taxon>
        <taxon>Magnoliopsida</taxon>
        <taxon>Liliopsida</taxon>
        <taxon>Asparagales</taxon>
        <taxon>Iridaceae</taxon>
        <taxon>Iridoideae</taxon>
        <taxon>Irideae</taxon>
        <taxon>Iris</taxon>
    </lineage>
</organism>
<evidence type="ECO:0000313" key="2">
    <source>
        <dbReference type="EMBL" id="KAJ6819339.1"/>
    </source>
</evidence>
<feature type="region of interest" description="Disordered" evidence="1">
    <location>
        <begin position="142"/>
        <end position="165"/>
    </location>
</feature>
<gene>
    <name evidence="2" type="ORF">M6B38_402670</name>
</gene>
<dbReference type="PANTHER" id="PTHR47584">
    <property type="match status" value="1"/>
</dbReference>
<proteinExistence type="predicted"/>